<dbReference type="InterPro" id="IPR043128">
    <property type="entry name" value="Rev_trsase/Diguanyl_cyclase"/>
</dbReference>
<comment type="caution">
    <text evidence="4">The sequence shown here is derived from an EMBL/GenBank/DDBJ whole genome shotgun (WGS) entry which is preliminary data.</text>
</comment>
<dbReference type="PANTHER" id="PTHR24559:SF427">
    <property type="entry name" value="RNA-DIRECTED DNA POLYMERASE"/>
    <property type="match status" value="1"/>
</dbReference>
<keyword evidence="5" id="KW-1185">Reference proteome</keyword>
<dbReference type="InterPro" id="IPR043502">
    <property type="entry name" value="DNA/RNA_pol_sf"/>
</dbReference>
<dbReference type="EMBL" id="BQNB010008761">
    <property type="protein sequence ID" value="GJS53961.1"/>
    <property type="molecule type" value="Genomic_DNA"/>
</dbReference>
<feature type="domain" description="Reverse transcriptase/retrotransposon-derived protein RNase H-like" evidence="3">
    <location>
        <begin position="426"/>
        <end position="488"/>
    </location>
</feature>
<dbReference type="Gene3D" id="3.30.70.270">
    <property type="match status" value="2"/>
</dbReference>
<dbReference type="InterPro" id="IPR000477">
    <property type="entry name" value="RT_dom"/>
</dbReference>
<gene>
    <name evidence="4" type="ORF">Tco_0627323</name>
</gene>
<keyword evidence="4" id="KW-0548">Nucleotidyltransferase</keyword>
<dbReference type="SUPFAM" id="SSF56672">
    <property type="entry name" value="DNA/RNA polymerases"/>
    <property type="match status" value="1"/>
</dbReference>
<evidence type="ECO:0000259" key="2">
    <source>
        <dbReference type="Pfam" id="PF00078"/>
    </source>
</evidence>
<reference evidence="4" key="1">
    <citation type="journal article" date="2022" name="Int. J. Mol. Sci.">
        <title>Draft Genome of Tanacetum Coccineum: Genomic Comparison of Closely Related Tanacetum-Family Plants.</title>
        <authorList>
            <person name="Yamashiro T."/>
            <person name="Shiraishi A."/>
            <person name="Nakayama K."/>
            <person name="Satake H."/>
        </authorList>
    </citation>
    <scope>NUCLEOTIDE SEQUENCE</scope>
</reference>
<dbReference type="InterPro" id="IPR041577">
    <property type="entry name" value="RT_RNaseH_2"/>
</dbReference>
<evidence type="ECO:0000259" key="3">
    <source>
        <dbReference type="Pfam" id="PF17919"/>
    </source>
</evidence>
<evidence type="ECO:0000256" key="1">
    <source>
        <dbReference type="SAM" id="Coils"/>
    </source>
</evidence>
<dbReference type="Gene3D" id="3.10.10.10">
    <property type="entry name" value="HIV Type 1 Reverse Transcriptase, subunit A, domain 1"/>
    <property type="match status" value="2"/>
</dbReference>
<proteinExistence type="predicted"/>
<reference evidence="4" key="2">
    <citation type="submission" date="2022-01" db="EMBL/GenBank/DDBJ databases">
        <authorList>
            <person name="Yamashiro T."/>
            <person name="Shiraishi A."/>
            <person name="Satake H."/>
            <person name="Nakayama K."/>
        </authorList>
    </citation>
    <scope>NUCLEOTIDE SEQUENCE</scope>
</reference>
<keyword evidence="1" id="KW-0175">Coiled coil</keyword>
<keyword evidence="4" id="KW-0808">Transferase</keyword>
<feature type="domain" description="Reverse transcriptase" evidence="2">
    <location>
        <begin position="249"/>
        <end position="374"/>
    </location>
</feature>
<dbReference type="Proteomes" id="UP001151760">
    <property type="component" value="Unassembled WGS sequence"/>
</dbReference>
<dbReference type="Pfam" id="PF00078">
    <property type="entry name" value="RVT_1"/>
    <property type="match status" value="1"/>
</dbReference>
<name>A0ABQ4WM24_9ASTR</name>
<dbReference type="CDD" id="cd09274">
    <property type="entry name" value="RNase_HI_RT_Ty3"/>
    <property type="match status" value="1"/>
</dbReference>
<dbReference type="PANTHER" id="PTHR24559">
    <property type="entry name" value="TRANSPOSON TY3-I GAG-POL POLYPROTEIN"/>
    <property type="match status" value="1"/>
</dbReference>
<feature type="coiled-coil region" evidence="1">
    <location>
        <begin position="47"/>
        <end position="74"/>
    </location>
</feature>
<evidence type="ECO:0000313" key="4">
    <source>
        <dbReference type="EMBL" id="GJS53961.1"/>
    </source>
</evidence>
<keyword evidence="4" id="KW-0695">RNA-directed DNA polymerase</keyword>
<accession>A0ABQ4WM24</accession>
<dbReference type="CDD" id="cd01647">
    <property type="entry name" value="RT_LTR"/>
    <property type="match status" value="1"/>
</dbReference>
<protein>
    <submittedName>
        <fullName evidence="4">Reverse transcriptase domain-containing protein</fullName>
    </submittedName>
</protein>
<organism evidence="4 5">
    <name type="scientific">Tanacetum coccineum</name>
    <dbReference type="NCBI Taxonomy" id="301880"/>
    <lineage>
        <taxon>Eukaryota</taxon>
        <taxon>Viridiplantae</taxon>
        <taxon>Streptophyta</taxon>
        <taxon>Embryophyta</taxon>
        <taxon>Tracheophyta</taxon>
        <taxon>Spermatophyta</taxon>
        <taxon>Magnoliopsida</taxon>
        <taxon>eudicotyledons</taxon>
        <taxon>Gunneridae</taxon>
        <taxon>Pentapetalae</taxon>
        <taxon>asterids</taxon>
        <taxon>campanulids</taxon>
        <taxon>Asterales</taxon>
        <taxon>Asteraceae</taxon>
        <taxon>Asteroideae</taxon>
        <taxon>Anthemideae</taxon>
        <taxon>Anthemidinae</taxon>
        <taxon>Tanacetum</taxon>
    </lineage>
</organism>
<evidence type="ECO:0000313" key="5">
    <source>
        <dbReference type="Proteomes" id="UP001151760"/>
    </source>
</evidence>
<sequence length="599" mass="68867">MDAPTVFISADFPMESEGNTIQIGVDIIRLVPVTPTTFPTSTMMARLAEQEETIRSMQEELRVLREGSERAEMERATLRATVRSLGAEKKWLSGRLKDEREFRMPRMDSTRWDWLVKNHAMIVCDEKIMRIPYGNEIMIVQGDKNNKKKSMLSIISCVKAQKYMEKVVFPEDLPGLPPIRQVEFQIDLVPGAALVARAPYRLAPSEMEELSTQLQELSDKGFIRPSSSPWGAPVLFVKKKYGFFECVSTTLQGSSVYSKIDLRSGYHQLRVRDEDIPKTAFRTCYGHYEFQVMPFGLTNAPTVFMDLMNRVCRPYLDKFVIVFIDDILIYSKTKEEHDVHLRLILELLKKEELYAKFSKCDFWLPKAQFLGHVIDSEGIYVDPAKIESIKDWESPKTPTEICQFLGLTGYYRRFIEGFSKISKPITKLTQKSVNAPILALPEGSEDFVVYCDASHKGLGAVLMQKEKVIAYASRQLKIHEKNYTTYALLELGSYGVRSQDKELNMRQRRWLELLSDYDCELRYHPGKANVVADALSRKTRPKPLRVRALVMTIGLNLPARILNAQVEARKEENFGTEDLHGMIKNLRATRQMERLCLRK</sequence>
<dbReference type="InterPro" id="IPR053134">
    <property type="entry name" value="RNA-dir_DNA_polymerase"/>
</dbReference>
<dbReference type="GO" id="GO:0003964">
    <property type="term" value="F:RNA-directed DNA polymerase activity"/>
    <property type="evidence" value="ECO:0007669"/>
    <property type="project" value="UniProtKB-KW"/>
</dbReference>
<dbReference type="Pfam" id="PF17919">
    <property type="entry name" value="RT_RNaseH_2"/>
    <property type="match status" value="1"/>
</dbReference>